<keyword evidence="4" id="KW-0812">Transmembrane</keyword>
<dbReference type="Gene3D" id="2.40.50.100">
    <property type="match status" value="1"/>
</dbReference>
<dbReference type="InterPro" id="IPR058627">
    <property type="entry name" value="MdtA-like_C"/>
</dbReference>
<dbReference type="GO" id="GO:0016020">
    <property type="term" value="C:membrane"/>
    <property type="evidence" value="ECO:0007669"/>
    <property type="project" value="InterPro"/>
</dbReference>
<comment type="subcellular location">
    <subcellularLocation>
        <location evidence="1">Cell envelope</location>
    </subcellularLocation>
</comment>
<comment type="similarity">
    <text evidence="2">Belongs to the membrane fusion protein (MFP) (TC 8.A.1) family.</text>
</comment>
<dbReference type="Gene3D" id="1.10.287.470">
    <property type="entry name" value="Helix hairpin bin"/>
    <property type="match status" value="1"/>
</dbReference>
<dbReference type="Proteomes" id="UP000284243">
    <property type="component" value="Unassembled WGS sequence"/>
</dbReference>
<name>A0A412TL40_9BACT</name>
<keyword evidence="4" id="KW-1133">Transmembrane helix</keyword>
<evidence type="ECO:0000313" key="6">
    <source>
        <dbReference type="EMBL" id="RGU54515.1"/>
    </source>
</evidence>
<dbReference type="EMBL" id="QRYC01000029">
    <property type="protein sequence ID" value="RGU54515.1"/>
    <property type="molecule type" value="Genomic_DNA"/>
</dbReference>
<dbReference type="AlphaFoldDB" id="A0A412TL40"/>
<dbReference type="PANTHER" id="PTHR32347:SF23">
    <property type="entry name" value="BLL5650 PROTEIN"/>
    <property type="match status" value="1"/>
</dbReference>
<dbReference type="NCBIfam" id="TIGR01730">
    <property type="entry name" value="RND_mfp"/>
    <property type="match status" value="1"/>
</dbReference>
<evidence type="ECO:0000313" key="7">
    <source>
        <dbReference type="Proteomes" id="UP000284243"/>
    </source>
</evidence>
<dbReference type="Pfam" id="PF25967">
    <property type="entry name" value="RND-MFP_C"/>
    <property type="match status" value="1"/>
</dbReference>
<sequence>MDRILEKKPFIIRYRNYLITGVVFLAFLIYVVVNSMGGRKLRTEADKLSIETVRQDKFLEYVDAEGIVQPILTLKVNTREGGSVDKIIGEEGVMLEKGDTILVLTNPELIRSIDDQRDDLDKQITAFREKAIEMEQKSLNLKQQVLQAAYELERLEKSYVLDQEEYKMGVKSKAQLEVARDEYEYKKKSTALQLEGLQHDSTVTVIRKELMQGDLEREKKKFARACERLDKLVVRAPVKGQLSFVKVTPGQQVGPNESIAEIKVLDQFKIHTSLSEYYIDRITTGLPATVNYQDEKYPLKITRVVPEVKDRTFDVDLVFCEKMPDNVRIGKSYRVQVELGQPEDAVVIPKGNFFQYTGGQWIYKLDESGNRAVKVPITVGRQNPRQYEIIEGLKAGDRVITSGYDTFGDAEELILK</sequence>
<dbReference type="InterPro" id="IPR050465">
    <property type="entry name" value="UPF0194_transport"/>
</dbReference>
<keyword evidence="3" id="KW-0175">Coiled coil</keyword>
<gene>
    <name evidence="6" type="ORF">DWW57_15670</name>
</gene>
<feature type="domain" description="Multidrug resistance protein MdtA-like C-terminal permuted SH3" evidence="5">
    <location>
        <begin position="344"/>
        <end position="405"/>
    </location>
</feature>
<dbReference type="PANTHER" id="PTHR32347">
    <property type="entry name" value="EFFLUX SYSTEM COMPONENT YKNX-RELATED"/>
    <property type="match status" value="1"/>
</dbReference>
<protein>
    <submittedName>
        <fullName evidence="6">Efflux RND transporter periplasmic adaptor subunit</fullName>
    </submittedName>
</protein>
<reference evidence="6 7" key="1">
    <citation type="submission" date="2018-08" db="EMBL/GenBank/DDBJ databases">
        <title>A genome reference for cultivated species of the human gut microbiota.</title>
        <authorList>
            <person name="Zou Y."/>
            <person name="Xue W."/>
            <person name="Luo G."/>
        </authorList>
    </citation>
    <scope>NUCLEOTIDE SEQUENCE [LARGE SCALE GENOMIC DNA]</scope>
    <source>
        <strain evidence="6 7">AF16-14</strain>
    </source>
</reference>
<proteinExistence type="inferred from homology"/>
<evidence type="ECO:0000256" key="4">
    <source>
        <dbReference type="SAM" id="Phobius"/>
    </source>
</evidence>
<evidence type="ECO:0000256" key="1">
    <source>
        <dbReference type="ARBA" id="ARBA00004196"/>
    </source>
</evidence>
<keyword evidence="4" id="KW-0472">Membrane</keyword>
<dbReference type="GO" id="GO:0022857">
    <property type="term" value="F:transmembrane transporter activity"/>
    <property type="evidence" value="ECO:0007669"/>
    <property type="project" value="InterPro"/>
</dbReference>
<dbReference type="Gene3D" id="2.40.30.170">
    <property type="match status" value="1"/>
</dbReference>
<accession>A0A412TL40</accession>
<dbReference type="InterPro" id="IPR006143">
    <property type="entry name" value="RND_pump_MFP"/>
</dbReference>
<dbReference type="Gene3D" id="2.40.420.20">
    <property type="match status" value="1"/>
</dbReference>
<organism evidence="6 7">
    <name type="scientific">Odoribacter splanchnicus</name>
    <dbReference type="NCBI Taxonomy" id="28118"/>
    <lineage>
        <taxon>Bacteria</taxon>
        <taxon>Pseudomonadati</taxon>
        <taxon>Bacteroidota</taxon>
        <taxon>Bacteroidia</taxon>
        <taxon>Bacteroidales</taxon>
        <taxon>Odoribacteraceae</taxon>
        <taxon>Odoribacter</taxon>
    </lineage>
</organism>
<evidence type="ECO:0000256" key="2">
    <source>
        <dbReference type="ARBA" id="ARBA00009477"/>
    </source>
</evidence>
<dbReference type="RefSeq" id="WP_118160706.1">
    <property type="nucleotide sequence ID" value="NZ_CABJFF010000002.1"/>
</dbReference>
<evidence type="ECO:0000256" key="3">
    <source>
        <dbReference type="ARBA" id="ARBA00023054"/>
    </source>
</evidence>
<feature type="transmembrane region" description="Helical" evidence="4">
    <location>
        <begin position="12"/>
        <end position="33"/>
    </location>
</feature>
<evidence type="ECO:0000259" key="5">
    <source>
        <dbReference type="Pfam" id="PF25967"/>
    </source>
</evidence>
<comment type="caution">
    <text evidence="6">The sequence shown here is derived from an EMBL/GenBank/DDBJ whole genome shotgun (WGS) entry which is preliminary data.</text>
</comment>
<dbReference type="SUPFAM" id="SSF111369">
    <property type="entry name" value="HlyD-like secretion proteins"/>
    <property type="match status" value="1"/>
</dbReference>
<dbReference type="GO" id="GO:0030313">
    <property type="term" value="C:cell envelope"/>
    <property type="evidence" value="ECO:0007669"/>
    <property type="project" value="UniProtKB-SubCell"/>
</dbReference>